<dbReference type="EMBL" id="BPLR01005313">
    <property type="protein sequence ID" value="GIY01390.1"/>
    <property type="molecule type" value="Genomic_DNA"/>
</dbReference>
<accession>A0AAV4PXB2</accession>
<reference evidence="1 2" key="1">
    <citation type="submission" date="2021-06" db="EMBL/GenBank/DDBJ databases">
        <title>Caerostris extrusa draft genome.</title>
        <authorList>
            <person name="Kono N."/>
            <person name="Arakawa K."/>
        </authorList>
    </citation>
    <scope>NUCLEOTIDE SEQUENCE [LARGE SCALE GENOMIC DNA]</scope>
</reference>
<organism evidence="1 2">
    <name type="scientific">Caerostris extrusa</name>
    <name type="common">Bark spider</name>
    <name type="synonym">Caerostris bankana</name>
    <dbReference type="NCBI Taxonomy" id="172846"/>
    <lineage>
        <taxon>Eukaryota</taxon>
        <taxon>Metazoa</taxon>
        <taxon>Ecdysozoa</taxon>
        <taxon>Arthropoda</taxon>
        <taxon>Chelicerata</taxon>
        <taxon>Arachnida</taxon>
        <taxon>Araneae</taxon>
        <taxon>Araneomorphae</taxon>
        <taxon>Entelegynae</taxon>
        <taxon>Araneoidea</taxon>
        <taxon>Araneidae</taxon>
        <taxon>Caerostris</taxon>
    </lineage>
</organism>
<name>A0AAV4PXB2_CAEEX</name>
<dbReference type="Proteomes" id="UP001054945">
    <property type="component" value="Unassembled WGS sequence"/>
</dbReference>
<proteinExistence type="predicted"/>
<dbReference type="AlphaFoldDB" id="A0AAV4PXB2"/>
<feature type="non-terminal residue" evidence="1">
    <location>
        <position position="54"/>
    </location>
</feature>
<protein>
    <submittedName>
        <fullName evidence="1">Uncharacterized protein</fullName>
    </submittedName>
</protein>
<keyword evidence="2" id="KW-1185">Reference proteome</keyword>
<evidence type="ECO:0000313" key="1">
    <source>
        <dbReference type="EMBL" id="GIY01390.1"/>
    </source>
</evidence>
<gene>
    <name evidence="1" type="ORF">CEXT_203621</name>
</gene>
<evidence type="ECO:0000313" key="2">
    <source>
        <dbReference type="Proteomes" id="UP001054945"/>
    </source>
</evidence>
<sequence>MSIMTRHDSWTLSSRLESRSLSELTRQVAPPLRTMHQSTEKKFLLCQSFLCPGR</sequence>
<comment type="caution">
    <text evidence="1">The sequence shown here is derived from an EMBL/GenBank/DDBJ whole genome shotgun (WGS) entry which is preliminary data.</text>
</comment>